<dbReference type="Gene3D" id="2.40.100.20">
    <property type="match status" value="1"/>
</dbReference>
<name>A0A133U7Z9_9EURY</name>
<dbReference type="Pfam" id="PF04126">
    <property type="entry name" value="Cyclophil_like"/>
    <property type="match status" value="1"/>
</dbReference>
<feature type="domain" description="Cyclophilin TM1367-like" evidence="1">
    <location>
        <begin position="4"/>
        <end position="98"/>
    </location>
</feature>
<evidence type="ECO:0000313" key="3">
    <source>
        <dbReference type="Proteomes" id="UP000070184"/>
    </source>
</evidence>
<dbReference type="AlphaFoldDB" id="A0A133U7Z9"/>
<accession>A0A133U7Z9</accession>
<evidence type="ECO:0000259" key="1">
    <source>
        <dbReference type="Pfam" id="PF04126"/>
    </source>
</evidence>
<gene>
    <name evidence="2" type="ORF">AKJ61_00935</name>
</gene>
<organism evidence="2 3">
    <name type="scientific">candidate division MSBL1 archaeon SCGC-AAA259B11</name>
    <dbReference type="NCBI Taxonomy" id="1698260"/>
    <lineage>
        <taxon>Archaea</taxon>
        <taxon>Methanobacteriati</taxon>
        <taxon>Methanobacteriota</taxon>
        <taxon>candidate division MSBL1</taxon>
    </lineage>
</organism>
<dbReference type="InterPro" id="IPR025658">
    <property type="entry name" value="Cyclophilin_TM1367"/>
</dbReference>
<reference evidence="2 3" key="1">
    <citation type="journal article" date="2016" name="Sci. Rep.">
        <title>Metabolic traits of an uncultured archaeal lineage -MSBL1- from brine pools of the Red Sea.</title>
        <authorList>
            <person name="Mwirichia R."/>
            <person name="Alam I."/>
            <person name="Rashid M."/>
            <person name="Vinu M."/>
            <person name="Ba-Alawi W."/>
            <person name="Anthony Kamau A."/>
            <person name="Kamanda Ngugi D."/>
            <person name="Goker M."/>
            <person name="Klenk H.P."/>
            <person name="Bajic V."/>
            <person name="Stingl U."/>
        </authorList>
    </citation>
    <scope>NUCLEOTIDE SEQUENCE [LARGE SCALE GENOMIC DNA]</scope>
    <source>
        <strain evidence="2">SCGC-AAA259B11</strain>
    </source>
</reference>
<keyword evidence="3" id="KW-1185">Reference proteome</keyword>
<dbReference type="InterPro" id="IPR029000">
    <property type="entry name" value="Cyclophilin-like_dom_sf"/>
</dbReference>
<sequence>MEEERPKTCDKIWEPLPLEGEASIYKEEIYFEIPVKIEPEESTPETEKGDVSYWPEGPAFCVFYGDSQPVSPVNTFARVGEDVEKFREIEDGDRVLVRKLE</sequence>
<dbReference type="SUPFAM" id="SSF50891">
    <property type="entry name" value="Cyclophilin-like"/>
    <property type="match status" value="1"/>
</dbReference>
<comment type="caution">
    <text evidence="2">The sequence shown here is derived from an EMBL/GenBank/DDBJ whole genome shotgun (WGS) entry which is preliminary data.</text>
</comment>
<evidence type="ECO:0000313" key="2">
    <source>
        <dbReference type="EMBL" id="KXA90325.1"/>
    </source>
</evidence>
<proteinExistence type="predicted"/>
<dbReference type="EMBL" id="LHXK01000007">
    <property type="protein sequence ID" value="KXA90325.1"/>
    <property type="molecule type" value="Genomic_DNA"/>
</dbReference>
<protein>
    <recommendedName>
        <fullName evidence="1">Cyclophilin TM1367-like domain-containing protein</fullName>
    </recommendedName>
</protein>
<dbReference type="Proteomes" id="UP000070184">
    <property type="component" value="Unassembled WGS sequence"/>
</dbReference>